<reference evidence="4" key="1">
    <citation type="submission" date="2017-02" db="UniProtKB">
        <authorList>
            <consortium name="WormBaseParasite"/>
        </authorList>
    </citation>
    <scope>IDENTIFICATION</scope>
</reference>
<evidence type="ECO:0000313" key="3">
    <source>
        <dbReference type="Proteomes" id="UP000267096"/>
    </source>
</evidence>
<evidence type="ECO:0000256" key="1">
    <source>
        <dbReference type="SAM" id="Phobius"/>
    </source>
</evidence>
<evidence type="ECO:0000313" key="2">
    <source>
        <dbReference type="EMBL" id="VDK35376.1"/>
    </source>
</evidence>
<evidence type="ECO:0000313" key="4">
    <source>
        <dbReference type="WBParaSite" id="ASIM_0000919101-mRNA-1"/>
    </source>
</evidence>
<accession>A0A0M3JNF1</accession>
<gene>
    <name evidence="2" type="ORF">ASIM_LOCUS8935</name>
</gene>
<keyword evidence="1" id="KW-0812">Transmembrane</keyword>
<dbReference type="WBParaSite" id="ASIM_0000919101-mRNA-1">
    <property type="protein sequence ID" value="ASIM_0000919101-mRNA-1"/>
    <property type="gene ID" value="ASIM_0000919101"/>
</dbReference>
<dbReference type="AlphaFoldDB" id="A0A0M3JNF1"/>
<feature type="transmembrane region" description="Helical" evidence="1">
    <location>
        <begin position="44"/>
        <end position="69"/>
    </location>
</feature>
<keyword evidence="3" id="KW-1185">Reference proteome</keyword>
<protein>
    <submittedName>
        <fullName evidence="4">G_PROTEIN_RECEP_F1_2 domain-containing protein</fullName>
    </submittedName>
</protein>
<organism evidence="4">
    <name type="scientific">Anisakis simplex</name>
    <name type="common">Herring worm</name>
    <dbReference type="NCBI Taxonomy" id="6269"/>
    <lineage>
        <taxon>Eukaryota</taxon>
        <taxon>Metazoa</taxon>
        <taxon>Ecdysozoa</taxon>
        <taxon>Nematoda</taxon>
        <taxon>Chromadorea</taxon>
        <taxon>Rhabditida</taxon>
        <taxon>Spirurina</taxon>
        <taxon>Ascaridomorpha</taxon>
        <taxon>Ascaridoidea</taxon>
        <taxon>Anisakidae</taxon>
        <taxon>Anisakis</taxon>
        <taxon>Anisakis simplex complex</taxon>
    </lineage>
</organism>
<reference evidence="2 3" key="2">
    <citation type="submission" date="2018-11" db="EMBL/GenBank/DDBJ databases">
        <authorList>
            <consortium name="Pathogen Informatics"/>
        </authorList>
    </citation>
    <scope>NUCLEOTIDE SEQUENCE [LARGE SCALE GENOMIC DNA]</scope>
</reference>
<dbReference type="EMBL" id="UYRR01025696">
    <property type="protein sequence ID" value="VDK35376.1"/>
    <property type="molecule type" value="Genomic_DNA"/>
</dbReference>
<keyword evidence="1" id="KW-1133">Transmembrane helix</keyword>
<dbReference type="Proteomes" id="UP000267096">
    <property type="component" value="Unassembled WGS sequence"/>
</dbReference>
<keyword evidence="1" id="KW-0472">Membrane</keyword>
<proteinExistence type="predicted"/>
<sequence>MFVDNGSVTDVNRLETTANATITEQGVDLSHCYYEQPPLTNERFWLVTVFGSTISVISICENLLLFFIYSTRSAFCHL</sequence>
<name>A0A0M3JNF1_ANISI</name>
<dbReference type="OrthoDB" id="5807900at2759"/>